<dbReference type="RefSeq" id="WP_115793058.1">
    <property type="nucleotide sequence ID" value="NZ_QSLN01000013.1"/>
</dbReference>
<comment type="subcellular location">
    <subcellularLocation>
        <location evidence="1">Cell inner membrane</location>
        <topology evidence="1">Multi-pass membrane protein</topology>
    </subcellularLocation>
</comment>
<feature type="transmembrane region" description="Helical" evidence="8">
    <location>
        <begin position="173"/>
        <end position="196"/>
    </location>
</feature>
<reference evidence="10 11" key="1">
    <citation type="submission" date="2018-08" db="EMBL/GenBank/DDBJ databases">
        <title>Form III RuBisCO-mediated autotrophy in Thermodesulfobium bacteria.</title>
        <authorList>
            <person name="Toshchakov S.V."/>
            <person name="Kublanov I.V."/>
            <person name="Frolov E."/>
            <person name="Bonch-Osmolovskaya E.A."/>
            <person name="Tourova T.P."/>
            <person name="Chernych N.A."/>
            <person name="Lebedinsky A.V."/>
        </authorList>
    </citation>
    <scope>NUCLEOTIDE SEQUENCE [LARGE SCALE GENOMIC DNA]</scope>
    <source>
        <strain evidence="10 11">SR</strain>
    </source>
</reference>
<dbReference type="OrthoDB" id="9805682at2"/>
<feature type="domain" description="Type II secretion system protein GspF" evidence="9">
    <location>
        <begin position="76"/>
        <end position="197"/>
    </location>
</feature>
<organism evidence="10 11">
    <name type="scientific">Ammonifex thiophilus</name>
    <dbReference type="NCBI Taxonomy" id="444093"/>
    <lineage>
        <taxon>Bacteria</taxon>
        <taxon>Bacillati</taxon>
        <taxon>Bacillota</taxon>
        <taxon>Clostridia</taxon>
        <taxon>Thermoanaerobacterales</taxon>
        <taxon>Thermoanaerobacteraceae</taxon>
        <taxon>Ammonifex</taxon>
    </lineage>
</organism>
<evidence type="ECO:0000256" key="5">
    <source>
        <dbReference type="ARBA" id="ARBA00022692"/>
    </source>
</evidence>
<proteinExistence type="inferred from homology"/>
<keyword evidence="5 8" id="KW-0812">Transmembrane</keyword>
<dbReference type="Pfam" id="PF00482">
    <property type="entry name" value="T2SSF"/>
    <property type="match status" value="2"/>
</dbReference>
<dbReference type="PRINTS" id="PR00812">
    <property type="entry name" value="BCTERIALGSPF"/>
</dbReference>
<feature type="domain" description="Type II secretion system protein GspF" evidence="9">
    <location>
        <begin position="277"/>
        <end position="398"/>
    </location>
</feature>
<dbReference type="EMBL" id="QSLN01000013">
    <property type="protein sequence ID" value="RDV82070.1"/>
    <property type="molecule type" value="Genomic_DNA"/>
</dbReference>
<feature type="transmembrane region" description="Helical" evidence="8">
    <location>
        <begin position="381"/>
        <end position="405"/>
    </location>
</feature>
<comment type="caution">
    <text evidence="10">The sequence shown here is derived from an EMBL/GenBank/DDBJ whole genome shotgun (WGS) entry which is preliminary data.</text>
</comment>
<evidence type="ECO:0000313" key="11">
    <source>
        <dbReference type="Proteomes" id="UP000256329"/>
    </source>
</evidence>
<keyword evidence="11" id="KW-1185">Reference proteome</keyword>
<dbReference type="InterPro" id="IPR042094">
    <property type="entry name" value="T2SS_GspF_sf"/>
</dbReference>
<keyword evidence="7 8" id="KW-0472">Membrane</keyword>
<sequence>MPQFRYQALDAGGRRVRGEVTAASPAQAAALLRSRGFTVTELREVEEAPAQPAAKERRDLLAQLSLVRQGEVLLCLKQLASLVRAGVSLTLSLSVLEKQTKSRKLRYILRQVREAVEGGVPLSEAMARHRVFPRLVTSLVRTGEASGLLDVSLERATRYWEERLALQRRIISGIIYPALVFVAALGAAIFLIAYVIPRLLPFLQEIGGELPWNTQLLIRIGEVVPPNLPKIGLGTAGFLVFLLVALRIPFLRYYLDRYKIYLPVLGEIFQYALVVHFAKTMALLLQSGVSMIESLRATKETVGNLALQRILERIEEAVLAGESLSTPLSHATSIFPPMVGSMVRVGEETGGVDGALEMLAGVYQELLETKIERALSLIEPLLIVLMGGMVAFVAAALIGAILASYGAMSHR</sequence>
<evidence type="ECO:0000256" key="6">
    <source>
        <dbReference type="ARBA" id="ARBA00022989"/>
    </source>
</evidence>
<gene>
    <name evidence="10" type="ORF">DXX99_08450</name>
</gene>
<dbReference type="Proteomes" id="UP000256329">
    <property type="component" value="Unassembled WGS sequence"/>
</dbReference>
<accession>A0A3D8P1Z9</accession>
<evidence type="ECO:0000256" key="2">
    <source>
        <dbReference type="ARBA" id="ARBA00005745"/>
    </source>
</evidence>
<evidence type="ECO:0000256" key="4">
    <source>
        <dbReference type="ARBA" id="ARBA00022519"/>
    </source>
</evidence>
<dbReference type="PANTHER" id="PTHR30012:SF0">
    <property type="entry name" value="TYPE II SECRETION SYSTEM PROTEIN F-RELATED"/>
    <property type="match status" value="1"/>
</dbReference>
<name>A0A3D8P1Z9_9THEO</name>
<dbReference type="Gene3D" id="1.20.81.30">
    <property type="entry name" value="Type II secretion system (T2SS), domain F"/>
    <property type="match status" value="2"/>
</dbReference>
<dbReference type="FunFam" id="1.20.81.30:FF:000001">
    <property type="entry name" value="Type II secretion system protein F"/>
    <property type="match status" value="2"/>
</dbReference>
<dbReference type="InterPro" id="IPR018076">
    <property type="entry name" value="T2SS_GspF_dom"/>
</dbReference>
<keyword evidence="4" id="KW-0997">Cell inner membrane</keyword>
<feature type="transmembrane region" description="Helical" evidence="8">
    <location>
        <begin position="231"/>
        <end position="248"/>
    </location>
</feature>
<evidence type="ECO:0000313" key="10">
    <source>
        <dbReference type="EMBL" id="RDV82070.1"/>
    </source>
</evidence>
<evidence type="ECO:0000256" key="1">
    <source>
        <dbReference type="ARBA" id="ARBA00004429"/>
    </source>
</evidence>
<dbReference type="AlphaFoldDB" id="A0A3D8P1Z9"/>
<keyword evidence="3" id="KW-1003">Cell membrane</keyword>
<comment type="similarity">
    <text evidence="2">Belongs to the GSP F family.</text>
</comment>
<dbReference type="PANTHER" id="PTHR30012">
    <property type="entry name" value="GENERAL SECRETION PATHWAY PROTEIN"/>
    <property type="match status" value="1"/>
</dbReference>
<dbReference type="GO" id="GO:0005886">
    <property type="term" value="C:plasma membrane"/>
    <property type="evidence" value="ECO:0007669"/>
    <property type="project" value="UniProtKB-SubCell"/>
</dbReference>
<evidence type="ECO:0000256" key="8">
    <source>
        <dbReference type="SAM" id="Phobius"/>
    </source>
</evidence>
<evidence type="ECO:0000256" key="3">
    <source>
        <dbReference type="ARBA" id="ARBA00022475"/>
    </source>
</evidence>
<evidence type="ECO:0000256" key="7">
    <source>
        <dbReference type="ARBA" id="ARBA00023136"/>
    </source>
</evidence>
<evidence type="ECO:0000259" key="9">
    <source>
        <dbReference type="Pfam" id="PF00482"/>
    </source>
</evidence>
<dbReference type="InterPro" id="IPR003004">
    <property type="entry name" value="GspF/PilC"/>
</dbReference>
<protein>
    <submittedName>
        <fullName evidence="10">Type II secretion system F family protein</fullName>
    </submittedName>
</protein>
<keyword evidence="6 8" id="KW-1133">Transmembrane helix</keyword>